<protein>
    <submittedName>
        <fullName evidence="3">Fibronectin type III domain containing protein 11</fullName>
    </submittedName>
</protein>
<evidence type="ECO:0000313" key="3">
    <source>
        <dbReference type="EMBL" id="KAK1901785.1"/>
    </source>
</evidence>
<keyword evidence="4" id="KW-1185">Reference proteome</keyword>
<organism evidence="3 4">
    <name type="scientific">Dissostichus eleginoides</name>
    <name type="common">Patagonian toothfish</name>
    <name type="synonym">Dissostichus amissus</name>
    <dbReference type="NCBI Taxonomy" id="100907"/>
    <lineage>
        <taxon>Eukaryota</taxon>
        <taxon>Metazoa</taxon>
        <taxon>Chordata</taxon>
        <taxon>Craniata</taxon>
        <taxon>Vertebrata</taxon>
        <taxon>Euteleostomi</taxon>
        <taxon>Actinopterygii</taxon>
        <taxon>Neopterygii</taxon>
        <taxon>Teleostei</taxon>
        <taxon>Neoteleostei</taxon>
        <taxon>Acanthomorphata</taxon>
        <taxon>Eupercaria</taxon>
        <taxon>Perciformes</taxon>
        <taxon>Notothenioidei</taxon>
        <taxon>Nototheniidae</taxon>
        <taxon>Dissostichus</taxon>
    </lineage>
</organism>
<evidence type="ECO:0000259" key="2">
    <source>
        <dbReference type="Pfam" id="PF20996"/>
    </source>
</evidence>
<proteinExistence type="predicted"/>
<reference evidence="3" key="1">
    <citation type="submission" date="2023-04" db="EMBL/GenBank/DDBJ databases">
        <title>Chromosome-level genome of Chaenocephalus aceratus.</title>
        <authorList>
            <person name="Park H."/>
        </authorList>
    </citation>
    <scope>NUCLEOTIDE SEQUENCE</scope>
    <source>
        <strain evidence="3">DE</strain>
        <tissue evidence="3">Muscle</tissue>
    </source>
</reference>
<dbReference type="InterPro" id="IPR048317">
    <property type="entry name" value="DUF5581_C"/>
</dbReference>
<feature type="domain" description="DUF5581" evidence="2">
    <location>
        <begin position="19"/>
        <end position="168"/>
    </location>
</feature>
<name>A0AAD9CGW5_DISEL</name>
<dbReference type="InterPro" id="IPR049231">
    <property type="entry name" value="DUF5581_N"/>
</dbReference>
<evidence type="ECO:0000259" key="1">
    <source>
        <dbReference type="Pfam" id="PF17744"/>
    </source>
</evidence>
<dbReference type="Pfam" id="PF20996">
    <property type="entry name" value="DUF5581_N"/>
    <property type="match status" value="1"/>
</dbReference>
<feature type="domain" description="DUF5581" evidence="1">
    <location>
        <begin position="182"/>
        <end position="279"/>
    </location>
</feature>
<dbReference type="Proteomes" id="UP001228049">
    <property type="component" value="Unassembled WGS sequence"/>
</dbReference>
<dbReference type="EMBL" id="JASDAP010000006">
    <property type="protein sequence ID" value="KAK1901785.1"/>
    <property type="molecule type" value="Genomic_DNA"/>
</dbReference>
<dbReference type="Pfam" id="PF17744">
    <property type="entry name" value="DUF5581"/>
    <property type="match status" value="1"/>
</dbReference>
<dbReference type="AlphaFoldDB" id="A0AAD9CGW5"/>
<evidence type="ECO:0000313" key="4">
    <source>
        <dbReference type="Proteomes" id="UP001228049"/>
    </source>
</evidence>
<comment type="caution">
    <text evidence="3">The sequence shown here is derived from an EMBL/GenBank/DDBJ whole genome shotgun (WGS) entry which is preliminary data.</text>
</comment>
<gene>
    <name evidence="3" type="ORF">KUDE01_004750</name>
</gene>
<dbReference type="InterPro" id="IPR039581">
    <property type="entry name" value="FNDC11"/>
</dbReference>
<sequence length="284" mass="32382">MEEVKCAAQEIRTLPDLCNQILHLRSTALSDSSVMVMHRKLRLLQRSSFYLEIRLDEVPAAEGQQPLDTAVSSLTDKRRLQRAMALGRTQVTLLLTVMGKLYQVITRSCRELEAFIMKYKQGLVDSDMAASMQQKIQQTRQHVHDFDTRLTRNCGPLNLQNQLASNTGNLHTLQLSALVSFKMPVIFDRVKSSVLSNGVHLFWEVACVSSEELYQMFEIHIESCHPTTADNAKLIYACQSYDLQLSLLEPDRNYKFSVIRVNAVNLLYGLWMDSIILKTLDISK</sequence>
<dbReference type="PANTHER" id="PTHR14537">
    <property type="entry name" value="FIBRONECTIN TYPE III DOMAIN-CONTAINING PROTEIN 11"/>
    <property type="match status" value="1"/>
</dbReference>
<accession>A0AAD9CGW5</accession>